<sequence>MSSSEEESHTPARKDVKANELKKYEYDELAKTTRLFSNDKLLGRGSFGDVFKGSLPSGEVAIKKLKYRDGQWEKEFEELIKALGTVRHQNLVSLIGYCSDSSDRLLVSEFVPNKSLKFHLYDGKRRSNLNWSIRMKIAIDTAKGLAYLHKECEYHCLLGFLEIQA</sequence>
<dbReference type="InterPro" id="IPR047117">
    <property type="entry name" value="PERK1-13-like"/>
</dbReference>
<name>A0ABQ9MK40_HEVBR</name>
<dbReference type="InterPro" id="IPR020635">
    <property type="entry name" value="Tyr_kinase_cat_dom"/>
</dbReference>
<comment type="catalytic activity">
    <reaction evidence="13">
        <text>L-seryl-[protein] + ATP = O-phospho-L-seryl-[protein] + ADP + H(+)</text>
        <dbReference type="Rhea" id="RHEA:17989"/>
        <dbReference type="Rhea" id="RHEA-COMP:9863"/>
        <dbReference type="Rhea" id="RHEA-COMP:11604"/>
        <dbReference type="ChEBI" id="CHEBI:15378"/>
        <dbReference type="ChEBI" id="CHEBI:29999"/>
        <dbReference type="ChEBI" id="CHEBI:30616"/>
        <dbReference type="ChEBI" id="CHEBI:83421"/>
        <dbReference type="ChEBI" id="CHEBI:456216"/>
        <dbReference type="EC" id="2.7.11.1"/>
    </reaction>
</comment>
<dbReference type="Gene3D" id="1.10.510.10">
    <property type="entry name" value="Transferase(Phosphotransferase) domain 1"/>
    <property type="match status" value="1"/>
</dbReference>
<evidence type="ECO:0000256" key="8">
    <source>
        <dbReference type="ARBA" id="ARBA00022777"/>
    </source>
</evidence>
<evidence type="ECO:0000256" key="1">
    <source>
        <dbReference type="ARBA" id="ARBA00004162"/>
    </source>
</evidence>
<dbReference type="InterPro" id="IPR011009">
    <property type="entry name" value="Kinase-like_dom_sf"/>
</dbReference>
<evidence type="ECO:0000256" key="4">
    <source>
        <dbReference type="ARBA" id="ARBA00022527"/>
    </source>
</evidence>
<proteinExistence type="predicted"/>
<keyword evidence="10" id="KW-1133">Transmembrane helix</keyword>
<dbReference type="SUPFAM" id="SSF56112">
    <property type="entry name" value="Protein kinase-like (PK-like)"/>
    <property type="match status" value="1"/>
</dbReference>
<keyword evidence="3" id="KW-1003">Cell membrane</keyword>
<comment type="caution">
    <text evidence="16">The sequence shown here is derived from an EMBL/GenBank/DDBJ whole genome shotgun (WGS) entry which is preliminary data.</text>
</comment>
<evidence type="ECO:0000256" key="9">
    <source>
        <dbReference type="ARBA" id="ARBA00022840"/>
    </source>
</evidence>
<keyword evidence="8" id="KW-0418">Kinase</keyword>
<dbReference type="Pfam" id="PF07714">
    <property type="entry name" value="PK_Tyr_Ser-Thr"/>
    <property type="match status" value="1"/>
</dbReference>
<protein>
    <recommendedName>
        <fullName evidence="2">non-specific serine/threonine protein kinase</fullName>
        <ecNumber evidence="2">2.7.11.1</ecNumber>
    </recommendedName>
</protein>
<dbReference type="PROSITE" id="PS50011">
    <property type="entry name" value="PROTEIN_KINASE_DOM"/>
    <property type="match status" value="1"/>
</dbReference>
<keyword evidence="4" id="KW-0723">Serine/threonine-protein kinase</keyword>
<dbReference type="PANTHER" id="PTHR47982">
    <property type="entry name" value="PROLINE-RICH RECEPTOR-LIKE PROTEIN KINASE PERK4"/>
    <property type="match status" value="1"/>
</dbReference>
<dbReference type="EC" id="2.7.11.1" evidence="2"/>
<comment type="catalytic activity">
    <reaction evidence="12">
        <text>L-threonyl-[protein] + ATP = O-phospho-L-threonyl-[protein] + ADP + H(+)</text>
        <dbReference type="Rhea" id="RHEA:46608"/>
        <dbReference type="Rhea" id="RHEA-COMP:11060"/>
        <dbReference type="Rhea" id="RHEA-COMP:11605"/>
        <dbReference type="ChEBI" id="CHEBI:15378"/>
        <dbReference type="ChEBI" id="CHEBI:30013"/>
        <dbReference type="ChEBI" id="CHEBI:30616"/>
        <dbReference type="ChEBI" id="CHEBI:61977"/>
        <dbReference type="ChEBI" id="CHEBI:456216"/>
        <dbReference type="EC" id="2.7.11.1"/>
    </reaction>
</comment>
<feature type="domain" description="Protein kinase" evidence="15">
    <location>
        <begin position="36"/>
        <end position="165"/>
    </location>
</feature>
<keyword evidence="7 14" id="KW-0547">Nucleotide-binding</keyword>
<accession>A0ABQ9MK40</accession>
<dbReference type="SMART" id="SM00219">
    <property type="entry name" value="TyrKc"/>
    <property type="match status" value="1"/>
</dbReference>
<evidence type="ECO:0000313" key="16">
    <source>
        <dbReference type="EMBL" id="KAJ9179183.1"/>
    </source>
</evidence>
<keyword evidence="17" id="KW-1185">Reference proteome</keyword>
<gene>
    <name evidence="16" type="ORF">P3X46_011000</name>
</gene>
<evidence type="ECO:0000256" key="2">
    <source>
        <dbReference type="ARBA" id="ARBA00012513"/>
    </source>
</evidence>
<evidence type="ECO:0000256" key="5">
    <source>
        <dbReference type="ARBA" id="ARBA00022679"/>
    </source>
</evidence>
<keyword evidence="11" id="KW-0472">Membrane</keyword>
<evidence type="ECO:0000256" key="11">
    <source>
        <dbReference type="ARBA" id="ARBA00023136"/>
    </source>
</evidence>
<evidence type="ECO:0000256" key="6">
    <source>
        <dbReference type="ARBA" id="ARBA00022692"/>
    </source>
</evidence>
<keyword evidence="6" id="KW-0812">Transmembrane</keyword>
<organism evidence="16 17">
    <name type="scientific">Hevea brasiliensis</name>
    <name type="common">Para rubber tree</name>
    <name type="synonym">Siphonia brasiliensis</name>
    <dbReference type="NCBI Taxonomy" id="3981"/>
    <lineage>
        <taxon>Eukaryota</taxon>
        <taxon>Viridiplantae</taxon>
        <taxon>Streptophyta</taxon>
        <taxon>Embryophyta</taxon>
        <taxon>Tracheophyta</taxon>
        <taxon>Spermatophyta</taxon>
        <taxon>Magnoliopsida</taxon>
        <taxon>eudicotyledons</taxon>
        <taxon>Gunneridae</taxon>
        <taxon>Pentapetalae</taxon>
        <taxon>rosids</taxon>
        <taxon>fabids</taxon>
        <taxon>Malpighiales</taxon>
        <taxon>Euphorbiaceae</taxon>
        <taxon>Crotonoideae</taxon>
        <taxon>Micrandreae</taxon>
        <taxon>Hevea</taxon>
    </lineage>
</organism>
<evidence type="ECO:0000256" key="12">
    <source>
        <dbReference type="ARBA" id="ARBA00047899"/>
    </source>
</evidence>
<evidence type="ECO:0000256" key="13">
    <source>
        <dbReference type="ARBA" id="ARBA00048679"/>
    </source>
</evidence>
<evidence type="ECO:0000256" key="7">
    <source>
        <dbReference type="ARBA" id="ARBA00022741"/>
    </source>
</evidence>
<dbReference type="Proteomes" id="UP001174677">
    <property type="component" value="Chromosome 6"/>
</dbReference>
<evidence type="ECO:0000313" key="17">
    <source>
        <dbReference type="Proteomes" id="UP001174677"/>
    </source>
</evidence>
<dbReference type="InterPro" id="IPR000719">
    <property type="entry name" value="Prot_kinase_dom"/>
</dbReference>
<reference evidence="16" key="1">
    <citation type="journal article" date="2023" name="Plant Biotechnol. J.">
        <title>Chromosome-level wild Hevea brasiliensis genome provides new tools for genomic-assisted breeding and valuable loci to elevate rubber yield.</title>
        <authorList>
            <person name="Cheng H."/>
            <person name="Song X."/>
            <person name="Hu Y."/>
            <person name="Wu T."/>
            <person name="Yang Q."/>
            <person name="An Z."/>
            <person name="Feng S."/>
            <person name="Deng Z."/>
            <person name="Wu W."/>
            <person name="Zeng X."/>
            <person name="Tu M."/>
            <person name="Wang X."/>
            <person name="Huang H."/>
        </authorList>
    </citation>
    <scope>NUCLEOTIDE SEQUENCE</scope>
    <source>
        <strain evidence="16">MT/VB/25A 57/8</strain>
    </source>
</reference>
<evidence type="ECO:0000256" key="3">
    <source>
        <dbReference type="ARBA" id="ARBA00022475"/>
    </source>
</evidence>
<dbReference type="EMBL" id="JARPOI010000006">
    <property type="protein sequence ID" value="KAJ9179183.1"/>
    <property type="molecule type" value="Genomic_DNA"/>
</dbReference>
<dbReference type="InterPro" id="IPR017441">
    <property type="entry name" value="Protein_kinase_ATP_BS"/>
</dbReference>
<evidence type="ECO:0000256" key="14">
    <source>
        <dbReference type="PROSITE-ProRule" id="PRU10141"/>
    </source>
</evidence>
<keyword evidence="5" id="KW-0808">Transferase</keyword>
<dbReference type="PROSITE" id="PS00107">
    <property type="entry name" value="PROTEIN_KINASE_ATP"/>
    <property type="match status" value="1"/>
</dbReference>
<feature type="binding site" evidence="14">
    <location>
        <position position="64"/>
    </location>
    <ligand>
        <name>ATP</name>
        <dbReference type="ChEBI" id="CHEBI:30616"/>
    </ligand>
</feature>
<evidence type="ECO:0000256" key="10">
    <source>
        <dbReference type="ARBA" id="ARBA00022989"/>
    </source>
</evidence>
<comment type="subcellular location">
    <subcellularLocation>
        <location evidence="1">Cell membrane</location>
        <topology evidence="1">Single-pass membrane protein</topology>
    </subcellularLocation>
</comment>
<keyword evidence="9 14" id="KW-0067">ATP-binding</keyword>
<evidence type="ECO:0000259" key="15">
    <source>
        <dbReference type="PROSITE" id="PS50011"/>
    </source>
</evidence>
<dbReference type="PANTHER" id="PTHR47982:SF40">
    <property type="entry name" value="NON-SPECIFIC SERINE_THREONINE PROTEIN KINASE"/>
    <property type="match status" value="1"/>
</dbReference>
<dbReference type="InterPro" id="IPR001245">
    <property type="entry name" value="Ser-Thr/Tyr_kinase_cat_dom"/>
</dbReference>